<comment type="caution">
    <text evidence="1">The sequence shown here is derived from an EMBL/GenBank/DDBJ whole genome shotgun (WGS) entry which is preliminary data.</text>
</comment>
<accession>A0A974A016</accession>
<organism evidence="1">
    <name type="scientific">Bradyrhizobium septentrionale</name>
    <dbReference type="NCBI Taxonomy" id="1404411"/>
    <lineage>
        <taxon>Bacteria</taxon>
        <taxon>Pseudomonadati</taxon>
        <taxon>Pseudomonadota</taxon>
        <taxon>Alphaproteobacteria</taxon>
        <taxon>Hyphomicrobiales</taxon>
        <taxon>Nitrobacteraceae</taxon>
        <taxon>Bradyrhizobium</taxon>
    </lineage>
</organism>
<dbReference type="AlphaFoldDB" id="A0A974A016"/>
<dbReference type="RefSeq" id="WP_166208436.1">
    <property type="nucleotide sequence ID" value="NZ_CP088285.1"/>
</dbReference>
<reference evidence="1" key="1">
    <citation type="submission" date="2020-06" db="EMBL/GenBank/DDBJ databases">
        <title>Whole Genome Sequence of Bradyrhizobium sp. Strain 1S1.</title>
        <authorList>
            <person name="Bromfield E.S.P."/>
            <person name="Cloutier S."/>
        </authorList>
    </citation>
    <scope>NUCLEOTIDE SEQUENCE [LARGE SCALE GENOMIC DNA]</scope>
    <source>
        <strain evidence="1">1S1</strain>
    </source>
</reference>
<name>A0A974A016_9BRAD</name>
<evidence type="ECO:0000313" key="1">
    <source>
        <dbReference type="EMBL" id="NVI43620.1"/>
    </source>
</evidence>
<dbReference type="EMBL" id="JAAOLE020000001">
    <property type="protein sequence ID" value="NVI43620.1"/>
    <property type="molecule type" value="Genomic_DNA"/>
</dbReference>
<proteinExistence type="predicted"/>
<sequence>MLRDLERLAARADEPSLRVQELVKAKIQPFDQQSHDQMIKSVDQLATDWVSQLEHSRQNNKAVEQLVLERAAKLRHDITVLHVLGAAARAEAARGDEVNSKLAQEIDKLGEDRAA</sequence>
<gene>
    <name evidence="1" type="ORF">HAP48_011825</name>
</gene>
<protein>
    <submittedName>
        <fullName evidence="1">Uncharacterized protein</fullName>
    </submittedName>
</protein>